<keyword evidence="4 6" id="KW-1133">Transmembrane helix</keyword>
<evidence type="ECO:0000259" key="7">
    <source>
        <dbReference type="Pfam" id="PF20520"/>
    </source>
</evidence>
<evidence type="ECO:0000313" key="9">
    <source>
        <dbReference type="Proteomes" id="UP001107558"/>
    </source>
</evidence>
<dbReference type="PANTHER" id="PTHR12471:SF4">
    <property type="entry name" value="AGAP001624-PA"/>
    <property type="match status" value="1"/>
</dbReference>
<dbReference type="InterPro" id="IPR008388">
    <property type="entry name" value="Ac45_acc_su"/>
</dbReference>
<comment type="subcellular location">
    <subcellularLocation>
        <location evidence="1">Membrane</location>
        <topology evidence="1">Single-pass membrane protein</topology>
    </subcellularLocation>
</comment>
<accession>A0A9J6BH43</accession>
<evidence type="ECO:0000256" key="2">
    <source>
        <dbReference type="ARBA" id="ARBA00009037"/>
    </source>
</evidence>
<feature type="domain" description="V-type proton ATPase subunit S1/VOA1 transmembrane" evidence="7">
    <location>
        <begin position="27"/>
        <end position="65"/>
    </location>
</feature>
<evidence type="ECO:0000256" key="1">
    <source>
        <dbReference type="ARBA" id="ARBA00004167"/>
    </source>
</evidence>
<dbReference type="EMBL" id="JADBJN010000004">
    <property type="protein sequence ID" value="KAG5669201.1"/>
    <property type="molecule type" value="Genomic_DNA"/>
</dbReference>
<keyword evidence="5 6" id="KW-0472">Membrane</keyword>
<name>A0A9J6BH43_POLVA</name>
<dbReference type="Pfam" id="PF20520">
    <property type="entry name" value="Ac45-VOA1_TM"/>
    <property type="match status" value="1"/>
</dbReference>
<dbReference type="InterPro" id="IPR046756">
    <property type="entry name" value="VAS1/VOA1_TM"/>
</dbReference>
<gene>
    <name evidence="8" type="ORF">PVAND_017094</name>
</gene>
<keyword evidence="9" id="KW-1185">Reference proteome</keyword>
<evidence type="ECO:0000256" key="5">
    <source>
        <dbReference type="ARBA" id="ARBA00023136"/>
    </source>
</evidence>
<protein>
    <recommendedName>
        <fullName evidence="7">V-type proton ATPase subunit S1/VOA1 transmembrane domain-containing protein</fullName>
    </recommendedName>
</protein>
<dbReference type="GO" id="GO:0033176">
    <property type="term" value="C:proton-transporting V-type ATPase complex"/>
    <property type="evidence" value="ECO:0007669"/>
    <property type="project" value="TreeGrafter"/>
</dbReference>
<evidence type="ECO:0000256" key="3">
    <source>
        <dbReference type="ARBA" id="ARBA00022692"/>
    </source>
</evidence>
<keyword evidence="3 6" id="KW-0812">Transmembrane</keyword>
<organism evidence="8 9">
    <name type="scientific">Polypedilum vanderplanki</name>
    <name type="common">Sleeping chironomid midge</name>
    <dbReference type="NCBI Taxonomy" id="319348"/>
    <lineage>
        <taxon>Eukaryota</taxon>
        <taxon>Metazoa</taxon>
        <taxon>Ecdysozoa</taxon>
        <taxon>Arthropoda</taxon>
        <taxon>Hexapoda</taxon>
        <taxon>Insecta</taxon>
        <taxon>Pterygota</taxon>
        <taxon>Neoptera</taxon>
        <taxon>Endopterygota</taxon>
        <taxon>Diptera</taxon>
        <taxon>Nematocera</taxon>
        <taxon>Chironomoidea</taxon>
        <taxon>Chironomidae</taxon>
        <taxon>Chironominae</taxon>
        <taxon>Polypedilum</taxon>
        <taxon>Polypedilum</taxon>
    </lineage>
</organism>
<dbReference type="GO" id="GO:0001671">
    <property type="term" value="F:ATPase activator activity"/>
    <property type="evidence" value="ECO:0007669"/>
    <property type="project" value="TreeGrafter"/>
</dbReference>
<dbReference type="GO" id="GO:0030641">
    <property type="term" value="P:regulation of cellular pH"/>
    <property type="evidence" value="ECO:0007669"/>
    <property type="project" value="TreeGrafter"/>
</dbReference>
<sequence>MHHQGVQIQPFLHSNDLIFGTAHDCIGFTSPGILAGLFVTGILLSILAIGITAIMNIHVPDRFDNRKSKQFYQNVQ</sequence>
<proteinExistence type="inferred from homology"/>
<dbReference type="AlphaFoldDB" id="A0A9J6BH43"/>
<comment type="similarity">
    <text evidence="2">Belongs to the vacuolar ATPase subunit S1 family.</text>
</comment>
<evidence type="ECO:0000256" key="4">
    <source>
        <dbReference type="ARBA" id="ARBA00022989"/>
    </source>
</evidence>
<dbReference type="OrthoDB" id="9985059at2759"/>
<reference evidence="8" key="1">
    <citation type="submission" date="2021-03" db="EMBL/GenBank/DDBJ databases">
        <title>Chromosome level genome of the anhydrobiotic midge Polypedilum vanderplanki.</title>
        <authorList>
            <person name="Yoshida Y."/>
            <person name="Kikawada T."/>
            <person name="Gusev O."/>
        </authorList>
    </citation>
    <scope>NUCLEOTIDE SEQUENCE</scope>
    <source>
        <strain evidence="8">NIAS01</strain>
        <tissue evidence="8">Whole body or cell culture</tissue>
    </source>
</reference>
<evidence type="ECO:0000256" key="6">
    <source>
        <dbReference type="SAM" id="Phobius"/>
    </source>
</evidence>
<evidence type="ECO:0000313" key="8">
    <source>
        <dbReference type="EMBL" id="KAG5669201.1"/>
    </source>
</evidence>
<feature type="transmembrane region" description="Helical" evidence="6">
    <location>
        <begin position="33"/>
        <end position="59"/>
    </location>
</feature>
<dbReference type="Proteomes" id="UP001107558">
    <property type="component" value="Chromosome 4"/>
</dbReference>
<dbReference type="PANTHER" id="PTHR12471">
    <property type="entry name" value="VACUOLAR ATP SYNTHASE SUBUNIT S1"/>
    <property type="match status" value="1"/>
</dbReference>
<comment type="caution">
    <text evidence="8">The sequence shown here is derived from an EMBL/GenBank/DDBJ whole genome shotgun (WGS) entry which is preliminary data.</text>
</comment>